<dbReference type="AlphaFoldDB" id="A0A4R2RXV6"/>
<dbReference type="Proteomes" id="UP000294746">
    <property type="component" value="Unassembled WGS sequence"/>
</dbReference>
<keyword evidence="1" id="KW-1133">Transmembrane helix</keyword>
<dbReference type="InterPro" id="IPR009293">
    <property type="entry name" value="UPF0478"/>
</dbReference>
<protein>
    <submittedName>
        <fullName evidence="2">Uncharacterized protein YoxC</fullName>
    </submittedName>
</protein>
<dbReference type="Pfam" id="PF06103">
    <property type="entry name" value="DUF948"/>
    <property type="match status" value="1"/>
</dbReference>
<keyword evidence="1" id="KW-0812">Transmembrane</keyword>
<organism evidence="2 3">
    <name type="scientific">Baia soyae</name>
    <dbReference type="NCBI Taxonomy" id="1544746"/>
    <lineage>
        <taxon>Bacteria</taxon>
        <taxon>Bacillati</taxon>
        <taxon>Bacillota</taxon>
        <taxon>Bacilli</taxon>
        <taxon>Bacillales</taxon>
        <taxon>Thermoactinomycetaceae</taxon>
        <taxon>Baia</taxon>
    </lineage>
</organism>
<gene>
    <name evidence="2" type="ORF">EDD57_13713</name>
</gene>
<dbReference type="SUPFAM" id="SSF58104">
    <property type="entry name" value="Methyl-accepting chemotaxis protein (MCP) signaling domain"/>
    <property type="match status" value="1"/>
</dbReference>
<evidence type="ECO:0000313" key="2">
    <source>
        <dbReference type="EMBL" id="TCP64831.1"/>
    </source>
</evidence>
<dbReference type="EMBL" id="SLXV01000037">
    <property type="protein sequence ID" value="TCP64831.1"/>
    <property type="molecule type" value="Genomic_DNA"/>
</dbReference>
<feature type="transmembrane region" description="Helical" evidence="1">
    <location>
        <begin position="6"/>
        <end position="26"/>
    </location>
</feature>
<name>A0A4R2RXV6_9BACL</name>
<reference evidence="2 3" key="1">
    <citation type="submission" date="2019-03" db="EMBL/GenBank/DDBJ databases">
        <title>Genomic Encyclopedia of Type Strains, Phase IV (KMG-IV): sequencing the most valuable type-strain genomes for metagenomic binning, comparative biology and taxonomic classification.</title>
        <authorList>
            <person name="Goeker M."/>
        </authorList>
    </citation>
    <scope>NUCLEOTIDE SEQUENCE [LARGE SCALE GENOMIC DNA]</scope>
    <source>
        <strain evidence="2 3">DSM 46831</strain>
    </source>
</reference>
<keyword evidence="3" id="KW-1185">Reference proteome</keyword>
<evidence type="ECO:0000256" key="1">
    <source>
        <dbReference type="SAM" id="Phobius"/>
    </source>
</evidence>
<dbReference type="PANTHER" id="PTHR40070">
    <property type="entry name" value="UPF0478 PROTEIN YTXG"/>
    <property type="match status" value="1"/>
</dbReference>
<sequence length="143" mass="15869">MIYQICAGVATFSFLLLVIYIIRTLITMNRTLRSASSSLEEATSSLQTIQKTIQDLQPQVQAVLTETEKALHGANELVADVQHKAAQTQEVFDNIQNLGKSIDRVSHTIVESVQSHRGTIGNAVSYMGLGLELVRKWKNRNQS</sequence>
<dbReference type="RefSeq" id="WP_131849505.1">
    <property type="nucleotide sequence ID" value="NZ_SLXV01000037.1"/>
</dbReference>
<keyword evidence="1" id="KW-0472">Membrane</keyword>
<accession>A0A4R2RXV6</accession>
<evidence type="ECO:0000313" key="3">
    <source>
        <dbReference type="Proteomes" id="UP000294746"/>
    </source>
</evidence>
<dbReference type="PANTHER" id="PTHR40070:SF1">
    <property type="entry name" value="UPF0478 PROTEIN YTXG"/>
    <property type="match status" value="1"/>
</dbReference>
<dbReference type="OrthoDB" id="2615180at2"/>
<dbReference type="Gene3D" id="1.10.287.950">
    <property type="entry name" value="Methyl-accepting chemotaxis protein"/>
    <property type="match status" value="1"/>
</dbReference>
<proteinExistence type="predicted"/>
<comment type="caution">
    <text evidence="2">The sequence shown here is derived from an EMBL/GenBank/DDBJ whole genome shotgun (WGS) entry which is preliminary data.</text>
</comment>